<dbReference type="Proteomes" id="UP001556367">
    <property type="component" value="Unassembled WGS sequence"/>
</dbReference>
<accession>A0ABR3JF79</accession>
<reference evidence="10" key="1">
    <citation type="submission" date="2024-06" db="EMBL/GenBank/DDBJ databases">
        <title>Multi-omics analyses provide insights into the biosynthesis of the anticancer antibiotic pleurotin in Hohenbuehelia grisea.</title>
        <authorList>
            <person name="Weaver J.A."/>
            <person name="Alberti F."/>
        </authorList>
    </citation>
    <scope>NUCLEOTIDE SEQUENCE [LARGE SCALE GENOMIC DNA]</scope>
    <source>
        <strain evidence="10">T-177</strain>
    </source>
</reference>
<keyword evidence="2" id="KW-0813">Transport</keyword>
<evidence type="ECO:0000313" key="10">
    <source>
        <dbReference type="Proteomes" id="UP001556367"/>
    </source>
</evidence>
<evidence type="ECO:0000256" key="5">
    <source>
        <dbReference type="ARBA" id="ARBA00023065"/>
    </source>
</evidence>
<evidence type="ECO:0000256" key="6">
    <source>
        <dbReference type="ARBA" id="ARBA00023136"/>
    </source>
</evidence>
<organism evidence="9 10">
    <name type="scientific">Hohenbuehelia grisea</name>
    <dbReference type="NCBI Taxonomy" id="104357"/>
    <lineage>
        <taxon>Eukaryota</taxon>
        <taxon>Fungi</taxon>
        <taxon>Dikarya</taxon>
        <taxon>Basidiomycota</taxon>
        <taxon>Agaricomycotina</taxon>
        <taxon>Agaricomycetes</taxon>
        <taxon>Agaricomycetidae</taxon>
        <taxon>Agaricales</taxon>
        <taxon>Pleurotineae</taxon>
        <taxon>Pleurotaceae</taxon>
        <taxon>Hohenbuehelia</taxon>
    </lineage>
</organism>
<dbReference type="PANTHER" id="PTHR32361">
    <property type="entry name" value="FERRIC/CUPRIC REDUCTASE TRANSMEMBRANE COMPONENT"/>
    <property type="match status" value="1"/>
</dbReference>
<name>A0ABR3JF79_9AGAR</name>
<evidence type="ECO:0000256" key="1">
    <source>
        <dbReference type="ARBA" id="ARBA00004141"/>
    </source>
</evidence>
<feature type="transmembrane region" description="Helical" evidence="7">
    <location>
        <begin position="56"/>
        <end position="75"/>
    </location>
</feature>
<evidence type="ECO:0000256" key="4">
    <source>
        <dbReference type="ARBA" id="ARBA00022989"/>
    </source>
</evidence>
<feature type="transmembrane region" description="Helical" evidence="7">
    <location>
        <begin position="115"/>
        <end position="142"/>
    </location>
</feature>
<feature type="domain" description="Ferric oxidoreductase" evidence="8">
    <location>
        <begin position="160"/>
        <end position="281"/>
    </location>
</feature>
<keyword evidence="4 7" id="KW-1133">Transmembrane helix</keyword>
<feature type="transmembrane region" description="Helical" evidence="7">
    <location>
        <begin position="266"/>
        <end position="286"/>
    </location>
</feature>
<comment type="subcellular location">
    <subcellularLocation>
        <location evidence="1">Membrane</location>
        <topology evidence="1">Multi-pass membrane protein</topology>
    </subcellularLocation>
</comment>
<dbReference type="PANTHER" id="PTHR32361:SF23">
    <property type="entry name" value="FERRIC-CHELATE REDUCTASE"/>
    <property type="match status" value="1"/>
</dbReference>
<dbReference type="InterPro" id="IPR051410">
    <property type="entry name" value="Ferric/Cupric_Reductase"/>
</dbReference>
<comment type="caution">
    <text evidence="9">The sequence shown here is derived from an EMBL/GenBank/DDBJ whole genome shotgun (WGS) entry which is preliminary data.</text>
</comment>
<protein>
    <recommendedName>
        <fullName evidence="8">Ferric oxidoreductase domain-containing protein</fullName>
    </recommendedName>
</protein>
<feature type="transmembrane region" description="Helical" evidence="7">
    <location>
        <begin position="239"/>
        <end position="259"/>
    </location>
</feature>
<evidence type="ECO:0000256" key="3">
    <source>
        <dbReference type="ARBA" id="ARBA00022692"/>
    </source>
</evidence>
<evidence type="ECO:0000256" key="2">
    <source>
        <dbReference type="ARBA" id="ARBA00022448"/>
    </source>
</evidence>
<keyword evidence="6 7" id="KW-0472">Membrane</keyword>
<keyword evidence="3 7" id="KW-0812">Transmembrane</keyword>
<keyword evidence="10" id="KW-1185">Reference proteome</keyword>
<feature type="transmembrane region" description="Helical" evidence="7">
    <location>
        <begin position="199"/>
        <end position="219"/>
    </location>
</feature>
<gene>
    <name evidence="9" type="ORF">HGRIS_005330</name>
</gene>
<evidence type="ECO:0000313" key="9">
    <source>
        <dbReference type="EMBL" id="KAL0954202.1"/>
    </source>
</evidence>
<evidence type="ECO:0000259" key="8">
    <source>
        <dbReference type="Pfam" id="PF01794"/>
    </source>
</evidence>
<dbReference type="InterPro" id="IPR013130">
    <property type="entry name" value="Fe3_Rdtase_TM_dom"/>
</dbReference>
<proteinExistence type="predicted"/>
<dbReference type="EMBL" id="JASNQZ010000008">
    <property type="protein sequence ID" value="KAL0954202.1"/>
    <property type="molecule type" value="Genomic_DNA"/>
</dbReference>
<feature type="transmembrane region" description="Helical" evidence="7">
    <location>
        <begin position="292"/>
        <end position="313"/>
    </location>
</feature>
<keyword evidence="5" id="KW-0406">Ion transport</keyword>
<feature type="transmembrane region" description="Helical" evidence="7">
    <location>
        <begin position="162"/>
        <end position="187"/>
    </location>
</feature>
<sequence>MSMHMGDTPSSSNTTDLPLSDPLCNSDACAAFKAAHQASQAAVSYYHQYDYGHYTTWYYLAAIGVAMAVYAARLYRNRKPPRPSVDRKPTTLGHKALALARAINYRHAKGRLSNYFGFPSLGTSIFLAITSLYLLLLTFLIRPYYRERRGYGSPPLAVRTGLMAQALTPIILALAGKVNIVTVLTGLSHEKLNIFHRWASFMCLFSSIVHTIPFLVQPYREGGAAGLRARFYRPGGMEFTGTPPLGLLVGLVVLSIPWIRHRFYNFFYRLHIPMAVIYLALLFWHANNLQDSWAYLWATIALWLASILGRMFYKLQTFNVGRSPWFMGFPATAQSLPGNMAKLTLLAPPDFTWRTGQHCWLRMPSCKTILILSAAPC</sequence>
<dbReference type="Pfam" id="PF01794">
    <property type="entry name" value="Ferric_reduct"/>
    <property type="match status" value="1"/>
</dbReference>
<evidence type="ECO:0000256" key="7">
    <source>
        <dbReference type="SAM" id="Phobius"/>
    </source>
</evidence>